<dbReference type="KEGG" id="awo:Awo_c28850"/>
<dbReference type="STRING" id="931626.Awo_c28850"/>
<dbReference type="HOGENOM" id="CLU_2244021_0_0_9"/>
<reference evidence="1 2" key="2">
    <citation type="journal article" date="2012" name="PLoS ONE">
        <title>An ancient pathway combining carbon dioxide fixation with the generation and utilization of a sodium ion gradient for ATP synthesis.</title>
        <authorList>
            <person name="Poehlein A."/>
            <person name="Schmidt S."/>
            <person name="Kaster A.K."/>
            <person name="Goenrich M."/>
            <person name="Vollmers J."/>
            <person name="Thurmer A."/>
            <person name="Bertsch J."/>
            <person name="Schuchmann K."/>
            <person name="Voigt B."/>
            <person name="Hecker M."/>
            <person name="Daniel R."/>
            <person name="Thauer R.K."/>
            <person name="Gottschalk G."/>
            <person name="Muller V."/>
        </authorList>
    </citation>
    <scope>NUCLEOTIDE SEQUENCE [LARGE SCALE GENOMIC DNA]</scope>
    <source>
        <strain evidence="2">ATCC 29683 / DSM 1030 / JCM 2381 / KCTC 1655 / WB1</strain>
    </source>
</reference>
<proteinExistence type="predicted"/>
<sequence>MKTETFKIFYTNGTEGTITIESKNITGQRGLFNITEMTRKGKIIYKNIRGKYRSGNNDVIELFDVEQLPLINEVDEETHFRNPTLNINGNKRLIDFMHYLNETV</sequence>
<name>H6LGX0_ACEWD</name>
<dbReference type="EMBL" id="CP002987">
    <property type="protein sequence ID" value="AFA49634.1"/>
    <property type="molecule type" value="Genomic_DNA"/>
</dbReference>
<dbReference type="Proteomes" id="UP000007177">
    <property type="component" value="Chromosome"/>
</dbReference>
<reference evidence="2" key="1">
    <citation type="submission" date="2011-07" db="EMBL/GenBank/DDBJ databases">
        <title>Complete genome sequence of Acetobacterium woodii.</title>
        <authorList>
            <person name="Poehlein A."/>
            <person name="Schmidt S."/>
            <person name="Kaster A.-K."/>
            <person name="Goenrich M."/>
            <person name="Vollmers J."/>
            <person name="Thuermer A."/>
            <person name="Gottschalk G."/>
            <person name="Thauer R.K."/>
            <person name="Daniel R."/>
            <person name="Mueller V."/>
        </authorList>
    </citation>
    <scope>NUCLEOTIDE SEQUENCE [LARGE SCALE GENOMIC DNA]</scope>
    <source>
        <strain evidence="2">ATCC 29683 / DSM 1030 / JCM 2381 / KCTC 1655 / WB1</strain>
    </source>
</reference>
<dbReference type="AlphaFoldDB" id="H6LGX0"/>
<evidence type="ECO:0000313" key="2">
    <source>
        <dbReference type="Proteomes" id="UP000007177"/>
    </source>
</evidence>
<keyword evidence="2" id="KW-1185">Reference proteome</keyword>
<protein>
    <submittedName>
        <fullName evidence="1">Uncharacterized protein</fullName>
    </submittedName>
</protein>
<dbReference type="RefSeq" id="WP_014357231.1">
    <property type="nucleotide sequence ID" value="NC_016894.1"/>
</dbReference>
<organism evidence="1 2">
    <name type="scientific">Acetobacterium woodii (strain ATCC 29683 / DSM 1030 / JCM 2381 / KCTC 1655 / WB1)</name>
    <dbReference type="NCBI Taxonomy" id="931626"/>
    <lineage>
        <taxon>Bacteria</taxon>
        <taxon>Bacillati</taxon>
        <taxon>Bacillota</taxon>
        <taxon>Clostridia</taxon>
        <taxon>Eubacteriales</taxon>
        <taxon>Eubacteriaceae</taxon>
        <taxon>Acetobacterium</taxon>
    </lineage>
</organism>
<gene>
    <name evidence="1" type="ordered locus">Awo_c28850</name>
</gene>
<accession>H6LGX0</accession>
<evidence type="ECO:0000313" key="1">
    <source>
        <dbReference type="EMBL" id="AFA49634.1"/>
    </source>
</evidence>